<reference evidence="1 2" key="1">
    <citation type="submission" date="2021-06" db="EMBL/GenBank/DDBJ databases">
        <authorList>
            <person name="Kallberg Y."/>
            <person name="Tangrot J."/>
            <person name="Rosling A."/>
        </authorList>
    </citation>
    <scope>NUCLEOTIDE SEQUENCE [LARGE SCALE GENOMIC DNA]</scope>
    <source>
        <strain evidence="1 2">120-4 pot B 10/14</strain>
    </source>
</reference>
<sequence length="42" mass="4999">MNQSNLVHDNSEGDNKLNNFLHYYYQYLLANESFVIKTLFIS</sequence>
<comment type="caution">
    <text evidence="1">The sequence shown here is derived from an EMBL/GenBank/DDBJ whole genome shotgun (WGS) entry which is preliminary data.</text>
</comment>
<accession>A0ABM8W3G4</accession>
<dbReference type="Proteomes" id="UP000789901">
    <property type="component" value="Unassembled WGS sequence"/>
</dbReference>
<keyword evidence="2" id="KW-1185">Reference proteome</keyword>
<name>A0ABM8W3G4_GIGMA</name>
<dbReference type="EMBL" id="CAJVQB010000961">
    <property type="protein sequence ID" value="CAG8515073.1"/>
    <property type="molecule type" value="Genomic_DNA"/>
</dbReference>
<protein>
    <submittedName>
        <fullName evidence="1">30161_t:CDS:1</fullName>
    </submittedName>
</protein>
<evidence type="ECO:0000313" key="1">
    <source>
        <dbReference type="EMBL" id="CAG8515073.1"/>
    </source>
</evidence>
<gene>
    <name evidence="1" type="ORF">GMARGA_LOCUS2877</name>
</gene>
<evidence type="ECO:0000313" key="2">
    <source>
        <dbReference type="Proteomes" id="UP000789901"/>
    </source>
</evidence>
<proteinExistence type="predicted"/>
<organism evidence="1 2">
    <name type="scientific">Gigaspora margarita</name>
    <dbReference type="NCBI Taxonomy" id="4874"/>
    <lineage>
        <taxon>Eukaryota</taxon>
        <taxon>Fungi</taxon>
        <taxon>Fungi incertae sedis</taxon>
        <taxon>Mucoromycota</taxon>
        <taxon>Glomeromycotina</taxon>
        <taxon>Glomeromycetes</taxon>
        <taxon>Diversisporales</taxon>
        <taxon>Gigasporaceae</taxon>
        <taxon>Gigaspora</taxon>
    </lineage>
</organism>